<comment type="similarity">
    <text evidence="1">Belongs to the short-chain dehydrogenases/reductases (SDR) family.</text>
</comment>
<protein>
    <submittedName>
        <fullName evidence="2">NAD(P)-dependent dehydrogenase (Short-subunit alcohol dehydrogenase family)</fullName>
    </submittedName>
</protein>
<evidence type="ECO:0000313" key="3">
    <source>
        <dbReference type="Proteomes" id="UP000255265"/>
    </source>
</evidence>
<dbReference type="AlphaFoldDB" id="A0A370FDH8"/>
<dbReference type="PANTHER" id="PTHR42760:SF123">
    <property type="entry name" value="OXIDOREDUCTASE"/>
    <property type="match status" value="1"/>
</dbReference>
<dbReference type="PRINTS" id="PR00081">
    <property type="entry name" value="GDHRDH"/>
</dbReference>
<dbReference type="PROSITE" id="PS00061">
    <property type="entry name" value="ADH_SHORT"/>
    <property type="match status" value="1"/>
</dbReference>
<evidence type="ECO:0000256" key="1">
    <source>
        <dbReference type="ARBA" id="ARBA00006484"/>
    </source>
</evidence>
<dbReference type="PANTHER" id="PTHR42760">
    <property type="entry name" value="SHORT-CHAIN DEHYDROGENASES/REDUCTASES FAMILY MEMBER"/>
    <property type="match status" value="1"/>
</dbReference>
<dbReference type="PRINTS" id="PR00080">
    <property type="entry name" value="SDRFAMILY"/>
</dbReference>
<comment type="caution">
    <text evidence="2">The sequence shown here is derived from an EMBL/GenBank/DDBJ whole genome shotgun (WGS) entry which is preliminary data.</text>
</comment>
<gene>
    <name evidence="2" type="ORF">DFR41_10516</name>
</gene>
<dbReference type="Pfam" id="PF13561">
    <property type="entry name" value="adh_short_C2"/>
    <property type="match status" value="1"/>
</dbReference>
<dbReference type="FunFam" id="3.40.50.720:FF:000084">
    <property type="entry name" value="Short-chain dehydrogenase reductase"/>
    <property type="match status" value="1"/>
</dbReference>
<dbReference type="OrthoDB" id="8653364at2"/>
<evidence type="ECO:0000313" key="2">
    <source>
        <dbReference type="EMBL" id="RDI24101.1"/>
    </source>
</evidence>
<dbReference type="Gene3D" id="3.40.50.720">
    <property type="entry name" value="NAD(P)-binding Rossmann-like Domain"/>
    <property type="match status" value="1"/>
</dbReference>
<dbReference type="InterPro" id="IPR036291">
    <property type="entry name" value="NAD(P)-bd_dom_sf"/>
</dbReference>
<dbReference type="Proteomes" id="UP000255265">
    <property type="component" value="Unassembled WGS sequence"/>
</dbReference>
<sequence>MDVIAEDSRPRAAGSPFAFAPGHRVLVVGGAGGIGSAIAQAFVDAGCEVVATGVDEAALAASALKPAAHLRLATLDVTRDDDVARLVGELDGLHTLVNCAGILARFKEFEVATFQRVLDVNLTGTFRLCTACKPMLAAHGDAGGGSIVNIASMNAFAALPWIPAYCASKGGVVMLTKSLALAWAAEGIRVNAVAPGYVETPINAEGRQDAAHYERIRARIPQGRWAQPTDIAGSALFLASPAAHYMTGTVLAVDGGFLAG</sequence>
<proteinExistence type="inferred from homology"/>
<dbReference type="EMBL" id="QQAV01000005">
    <property type="protein sequence ID" value="RDI24101.1"/>
    <property type="molecule type" value="Genomic_DNA"/>
</dbReference>
<name>A0A370FDH8_9BURK</name>
<dbReference type="STRING" id="433924.NS331_15445"/>
<accession>A0A370FDH8</accession>
<reference evidence="2 3" key="1">
    <citation type="submission" date="2018-07" db="EMBL/GenBank/DDBJ databases">
        <title>Genomic Encyclopedia of Type Strains, Phase IV (KMG-IV): sequencing the most valuable type-strain genomes for metagenomic binning, comparative biology and taxonomic classification.</title>
        <authorList>
            <person name="Goeker M."/>
        </authorList>
    </citation>
    <scope>NUCLEOTIDE SEQUENCE [LARGE SCALE GENOMIC DNA]</scope>
    <source>
        <strain evidence="2 3">DSM 21352</strain>
    </source>
</reference>
<dbReference type="InterPro" id="IPR020904">
    <property type="entry name" value="Sc_DH/Rdtase_CS"/>
</dbReference>
<dbReference type="GO" id="GO:0030497">
    <property type="term" value="P:fatty acid elongation"/>
    <property type="evidence" value="ECO:0007669"/>
    <property type="project" value="TreeGrafter"/>
</dbReference>
<keyword evidence="3" id="KW-1185">Reference proteome</keyword>
<dbReference type="InterPro" id="IPR002347">
    <property type="entry name" value="SDR_fam"/>
</dbReference>
<organism evidence="2 3">
    <name type="scientific">Pseudacidovorax intermedius</name>
    <dbReference type="NCBI Taxonomy" id="433924"/>
    <lineage>
        <taxon>Bacteria</taxon>
        <taxon>Pseudomonadati</taxon>
        <taxon>Pseudomonadota</taxon>
        <taxon>Betaproteobacteria</taxon>
        <taxon>Burkholderiales</taxon>
        <taxon>Comamonadaceae</taxon>
        <taxon>Pseudacidovorax</taxon>
    </lineage>
</organism>
<dbReference type="SUPFAM" id="SSF51735">
    <property type="entry name" value="NAD(P)-binding Rossmann-fold domains"/>
    <property type="match status" value="1"/>
</dbReference>
<dbReference type="RefSeq" id="WP_114803138.1">
    <property type="nucleotide sequence ID" value="NZ_QQAV01000005.1"/>
</dbReference>
<dbReference type="GO" id="GO:0016616">
    <property type="term" value="F:oxidoreductase activity, acting on the CH-OH group of donors, NAD or NADP as acceptor"/>
    <property type="evidence" value="ECO:0007669"/>
    <property type="project" value="TreeGrafter"/>
</dbReference>